<dbReference type="Pfam" id="PF17657">
    <property type="entry name" value="DNA_pol3_finger"/>
    <property type="match status" value="1"/>
</dbReference>
<organism evidence="11 12">
    <name type="scientific">Candidatus Phytoplasma pruni</name>
    <dbReference type="NCBI Taxonomy" id="479893"/>
    <lineage>
        <taxon>Bacteria</taxon>
        <taxon>Bacillati</taxon>
        <taxon>Mycoplasmatota</taxon>
        <taxon>Mollicutes</taxon>
        <taxon>Acholeplasmatales</taxon>
        <taxon>Acholeplasmataceae</taxon>
        <taxon>Candidatus Phytoplasma</taxon>
        <taxon>16SrIII (X-disease group)</taxon>
    </lineage>
</organism>
<dbReference type="InterPro" id="IPR029460">
    <property type="entry name" value="DNAPol_HHH"/>
</dbReference>
<dbReference type="Pfam" id="PF02811">
    <property type="entry name" value="PHP"/>
    <property type="match status" value="1"/>
</dbReference>
<dbReference type="PANTHER" id="PTHR32294:SF0">
    <property type="entry name" value="DNA POLYMERASE III SUBUNIT ALPHA"/>
    <property type="match status" value="1"/>
</dbReference>
<feature type="domain" description="DNA polymerase helix-hairpin-helix motif" evidence="9">
    <location>
        <begin position="760"/>
        <end position="846"/>
    </location>
</feature>
<dbReference type="InterPro" id="IPR040982">
    <property type="entry name" value="DNA_pol3_finger"/>
</dbReference>
<dbReference type="OrthoDB" id="9803237at2"/>
<dbReference type="CDD" id="cd07431">
    <property type="entry name" value="PHP_PolIIIA"/>
    <property type="match status" value="1"/>
</dbReference>
<dbReference type="Gene3D" id="1.10.150.870">
    <property type="match status" value="1"/>
</dbReference>
<dbReference type="Gene3D" id="3.20.20.140">
    <property type="entry name" value="Metal-dependent hydrolases"/>
    <property type="match status" value="1"/>
</dbReference>
<evidence type="ECO:0000256" key="2">
    <source>
        <dbReference type="ARBA" id="ARBA00022679"/>
    </source>
</evidence>
<keyword evidence="4" id="KW-0235">DNA replication</keyword>
<keyword evidence="2" id="KW-0808">Transferase</keyword>
<feature type="domain" description="Bacterial DNA polymerase III alpha subunit NTPase" evidence="8">
    <location>
        <begin position="457"/>
        <end position="520"/>
    </location>
</feature>
<evidence type="ECO:0000256" key="4">
    <source>
        <dbReference type="ARBA" id="ARBA00022705"/>
    </source>
</evidence>
<dbReference type="GO" id="GO:0006260">
    <property type="term" value="P:DNA replication"/>
    <property type="evidence" value="ECO:0007669"/>
    <property type="project" value="UniProtKB-KW"/>
</dbReference>
<keyword evidence="3" id="KW-0548">Nucleotidyltransferase</keyword>
<dbReference type="GO" id="GO:0003887">
    <property type="term" value="F:DNA-directed DNA polymerase activity"/>
    <property type="evidence" value="ECO:0007669"/>
    <property type="project" value="UniProtKB-KW"/>
</dbReference>
<protein>
    <recommendedName>
        <fullName evidence="1">DNA-directed DNA polymerase</fullName>
        <ecNumber evidence="1">2.7.7.7</ecNumber>
    </recommendedName>
</protein>
<dbReference type="RefSeq" id="WP_053521294.1">
    <property type="nucleotide sequence ID" value="NZ_LHCF01000001.1"/>
</dbReference>
<comment type="caution">
    <text evidence="11">The sequence shown here is derived from an EMBL/GenBank/DDBJ whole genome shotgun (WGS) entry which is preliminary data.</text>
</comment>
<dbReference type="GO" id="GO:0008408">
    <property type="term" value="F:3'-5' exonuclease activity"/>
    <property type="evidence" value="ECO:0007669"/>
    <property type="project" value="InterPro"/>
</dbReference>
<reference evidence="12" key="1">
    <citation type="submission" date="2015-05" db="EMBL/GenBank/DDBJ databases">
        <title>Draft genome sequence of 'Candidatus Phytoplasma Pruni' strain CX, a plant pathogenic bacterium.</title>
        <authorList>
            <person name="Lee I.-M."/>
            <person name="Bottner-Parker K.D."/>
            <person name="Shao J."/>
            <person name="Gundersen-Rindal D.E."/>
            <person name="Zhao Y."/>
            <person name="Davis R.E."/>
        </authorList>
    </citation>
    <scope>NUCLEOTIDE SEQUENCE [LARGE SCALE GENOMIC DNA]</scope>
    <source>
        <strain evidence="12">CX</strain>
    </source>
</reference>
<evidence type="ECO:0000259" key="10">
    <source>
        <dbReference type="Pfam" id="PF17657"/>
    </source>
</evidence>
<sequence>MRGLFYLQSFYSITKSVNSIEKLVQKAVQNNYDFVTLSDDENLYGMVEFISVCEKNRIKPVVGLRIFVSLERLFKGQKIGLLVYASNDIGLRHLIQISNFIRTRDKTITLEEISHLQEGLFFILSNIDFLLADLSAPNKMQPILAAFKTHLKLFYVGFSLQNIRLAAMDEHFFSLVEKLELTVLPVHKTNYLGQEDRENYELLLKLSHPESEAKNNISDLDAFSFHFLDKKEFSAQYGPYFNKYKSFCVDLGTLIKPIHYDKLFSQELHLPLFDNNKGQTSFQYLREKTFMSLNAKLKNQQIDTQLHSVTQYQKQLEKELKIIADLRYEDYFLIVADFLEYARKKDILVGPGRGSSSGSLVCFCLGITEVDPLKYNLLFERFLNYKRKTLPDIDLDFPDEKIHLVTQYIADKYGSEHIANIITFNTFTVKSLIRDLIRLKDINPFFNKYLDKNKEKVLLKMEGIPKLTGIHPAGIILSKDKLFDFYPLQKNYQTNSPIKYQMQLESKQLAKIGLLKIDLLSLKSLSLVDKILKQINQKEKLLWHDIPLDKKEVYHTLQTGNTDYIFQLESFSAKIVLKKIKPQTFEELVAVLSFNRPGPLSFLDLYCTNRKNNQTRFIHPDVDRVLQNTYGVILFQEQVMEISVRFAGYDLGQAEILMRKMIQNKNASLHNDTLKKDFIKNSVKNKKHSSALSAQVYDYIVKFSNYSFNKSHSVAYSLISYRMSYLKTYHVTSFYIVMLNEYIKNAPETAKLLKESQDKIVFIKPNILASESHYQNINQQIVMPLTIIYGISEEISRFIVQERKKQSFKDFFDFKVRLKKVLNDELLKNLIFSGVLDVFGLNRKTLMKRSKFELLAHEIYLPGFSKKTDAEYTPGELKKETIKVFGFDVDAIIERTPQKKKILNNGNGMEKI</sequence>
<dbReference type="STRING" id="479893.CPX_001316"/>
<evidence type="ECO:0000256" key="5">
    <source>
        <dbReference type="ARBA" id="ARBA00022932"/>
    </source>
</evidence>
<dbReference type="PATRIC" id="fig|479893.3.peg.95"/>
<evidence type="ECO:0000256" key="6">
    <source>
        <dbReference type="ARBA" id="ARBA00049244"/>
    </source>
</evidence>
<evidence type="ECO:0000313" key="11">
    <source>
        <dbReference type="EMBL" id="KOR75754.1"/>
    </source>
</evidence>
<dbReference type="InterPro" id="IPR004805">
    <property type="entry name" value="DnaE2/DnaE/PolC"/>
</dbReference>
<dbReference type="Pfam" id="PF14579">
    <property type="entry name" value="HHH_6"/>
    <property type="match status" value="1"/>
</dbReference>
<evidence type="ECO:0000256" key="1">
    <source>
        <dbReference type="ARBA" id="ARBA00012417"/>
    </source>
</evidence>
<name>A0A0M1N198_9MOLU</name>
<feature type="domain" description="DNA polymerase III alpha subunit finger" evidence="10">
    <location>
        <begin position="525"/>
        <end position="685"/>
    </location>
</feature>
<evidence type="ECO:0000313" key="12">
    <source>
        <dbReference type="Proteomes" id="UP000037386"/>
    </source>
</evidence>
<comment type="catalytic activity">
    <reaction evidence="6">
        <text>DNA(n) + a 2'-deoxyribonucleoside 5'-triphosphate = DNA(n+1) + diphosphate</text>
        <dbReference type="Rhea" id="RHEA:22508"/>
        <dbReference type="Rhea" id="RHEA-COMP:17339"/>
        <dbReference type="Rhea" id="RHEA-COMP:17340"/>
        <dbReference type="ChEBI" id="CHEBI:33019"/>
        <dbReference type="ChEBI" id="CHEBI:61560"/>
        <dbReference type="ChEBI" id="CHEBI:173112"/>
        <dbReference type="EC" id="2.7.7.7"/>
    </reaction>
</comment>
<feature type="domain" description="Bacterial DNA polymerase III alpha subunit NTPase" evidence="8">
    <location>
        <begin position="284"/>
        <end position="446"/>
    </location>
</feature>
<dbReference type="InterPro" id="IPR004013">
    <property type="entry name" value="PHP_dom"/>
</dbReference>
<evidence type="ECO:0000259" key="9">
    <source>
        <dbReference type="Pfam" id="PF14579"/>
    </source>
</evidence>
<accession>A0A0M1N198</accession>
<dbReference type="Proteomes" id="UP000037386">
    <property type="component" value="Unassembled WGS sequence"/>
</dbReference>
<feature type="domain" description="PHP" evidence="7">
    <location>
        <begin position="8"/>
        <end position="104"/>
    </location>
</feature>
<evidence type="ECO:0000256" key="3">
    <source>
        <dbReference type="ARBA" id="ARBA00022695"/>
    </source>
</evidence>
<dbReference type="EC" id="2.7.7.7" evidence="1"/>
<proteinExistence type="predicted"/>
<evidence type="ECO:0000259" key="8">
    <source>
        <dbReference type="Pfam" id="PF07733"/>
    </source>
</evidence>
<dbReference type="PANTHER" id="PTHR32294">
    <property type="entry name" value="DNA POLYMERASE III SUBUNIT ALPHA"/>
    <property type="match status" value="1"/>
</dbReference>
<dbReference type="EMBL" id="LHCF01000001">
    <property type="protein sequence ID" value="KOR75754.1"/>
    <property type="molecule type" value="Genomic_DNA"/>
</dbReference>
<dbReference type="InterPro" id="IPR011708">
    <property type="entry name" value="DNA_pol3_alpha_NTPase_dom"/>
</dbReference>
<gene>
    <name evidence="11" type="primary">polC1</name>
    <name evidence="11" type="ORF">CPX_001316</name>
</gene>
<evidence type="ECO:0000259" key="7">
    <source>
        <dbReference type="Pfam" id="PF02811"/>
    </source>
</evidence>
<dbReference type="AlphaFoldDB" id="A0A0M1N198"/>
<dbReference type="Pfam" id="PF07733">
    <property type="entry name" value="DNA_pol3_alpha"/>
    <property type="match status" value="2"/>
</dbReference>
<keyword evidence="5" id="KW-0239">DNA-directed DNA polymerase</keyword>